<protein>
    <submittedName>
        <fullName evidence="3">Uncharacterized protein</fullName>
    </submittedName>
</protein>
<keyword evidence="2" id="KW-0812">Transmembrane</keyword>
<keyword evidence="2" id="KW-1133">Transmembrane helix</keyword>
<reference evidence="3 4" key="1">
    <citation type="submission" date="2019-07" db="EMBL/GenBank/DDBJ databases">
        <title>R&amp;d 2014.</title>
        <authorList>
            <person name="Klenk H.-P."/>
        </authorList>
    </citation>
    <scope>NUCLEOTIDE SEQUENCE [LARGE SCALE GENOMIC DNA]</scope>
    <source>
        <strain evidence="3 4">DSM 43194</strain>
    </source>
</reference>
<gene>
    <name evidence="3" type="ORF">JD82_04382</name>
</gene>
<evidence type="ECO:0000313" key="4">
    <source>
        <dbReference type="Proteomes" id="UP000317303"/>
    </source>
</evidence>
<accession>A0A660CMM2</accession>
<sequence length="108" mass="10937">MTADRTEPLEQPVNEPERSRAGGRAWRGFTGSVAAGLAALAVVVTVASGVSDSGGPGASVVVWHIVAAVAALGLQVVFVDRRQGAVAGTAGLGVLVVTGVLLWTCWWA</sequence>
<comment type="caution">
    <text evidence="3">The sequence shown here is derived from an EMBL/GenBank/DDBJ whole genome shotgun (WGS) entry which is preliminary data.</text>
</comment>
<feature type="region of interest" description="Disordered" evidence="1">
    <location>
        <begin position="1"/>
        <end position="23"/>
    </location>
</feature>
<keyword evidence="2" id="KW-0472">Membrane</keyword>
<organism evidence="3 4">
    <name type="scientific">Prauserella rugosa</name>
    <dbReference type="NCBI Taxonomy" id="43354"/>
    <lineage>
        <taxon>Bacteria</taxon>
        <taxon>Bacillati</taxon>
        <taxon>Actinomycetota</taxon>
        <taxon>Actinomycetes</taxon>
        <taxon>Pseudonocardiales</taxon>
        <taxon>Pseudonocardiaceae</taxon>
        <taxon>Prauserella</taxon>
    </lineage>
</organism>
<evidence type="ECO:0000313" key="3">
    <source>
        <dbReference type="EMBL" id="TWH22501.1"/>
    </source>
</evidence>
<evidence type="ECO:0000256" key="2">
    <source>
        <dbReference type="SAM" id="Phobius"/>
    </source>
</evidence>
<keyword evidence="4" id="KW-1185">Reference proteome</keyword>
<feature type="transmembrane region" description="Helical" evidence="2">
    <location>
        <begin position="85"/>
        <end position="104"/>
    </location>
</feature>
<feature type="transmembrane region" description="Helical" evidence="2">
    <location>
        <begin position="28"/>
        <end position="48"/>
    </location>
</feature>
<name>A0A660CMM2_9PSEU</name>
<feature type="transmembrane region" description="Helical" evidence="2">
    <location>
        <begin position="60"/>
        <end position="78"/>
    </location>
</feature>
<evidence type="ECO:0000256" key="1">
    <source>
        <dbReference type="SAM" id="MobiDB-lite"/>
    </source>
</evidence>
<dbReference type="EMBL" id="VLJV01000001">
    <property type="protein sequence ID" value="TWH22501.1"/>
    <property type="molecule type" value="Genomic_DNA"/>
</dbReference>
<proteinExistence type="predicted"/>
<dbReference type="RefSeq" id="WP_036877058.1">
    <property type="nucleotide sequence ID" value="NZ_JOIJ01000013.1"/>
</dbReference>
<dbReference type="Proteomes" id="UP000317303">
    <property type="component" value="Unassembled WGS sequence"/>
</dbReference>
<dbReference type="AlphaFoldDB" id="A0A660CMM2"/>